<dbReference type="AlphaFoldDB" id="A0AAU8J2P9"/>
<gene>
    <name evidence="2" type="ORF">ABII15_34455</name>
</gene>
<protein>
    <submittedName>
        <fullName evidence="2">DUF2304 domain-containing protein</fullName>
    </submittedName>
</protein>
<keyword evidence="1" id="KW-0472">Membrane</keyword>
<feature type="transmembrane region" description="Helical" evidence="1">
    <location>
        <begin position="30"/>
        <end position="49"/>
    </location>
</feature>
<feature type="transmembrane region" description="Helical" evidence="1">
    <location>
        <begin position="6"/>
        <end position="23"/>
    </location>
</feature>
<evidence type="ECO:0000313" key="2">
    <source>
        <dbReference type="EMBL" id="XCJ74763.1"/>
    </source>
</evidence>
<dbReference type="KEGG" id="stac:ABII15_34455"/>
<accession>A0AAU8J2P9</accession>
<sequence length="64" mass="6407">MDALHLPVIVILIGAVFFLLRKGGGKLSHIAVGAAFGFYLAGTSAASAVSSTLDSAVTAISSLM</sequence>
<reference evidence="2" key="1">
    <citation type="submission" date="2024-06" db="EMBL/GenBank/DDBJ databases">
        <title>Streptomyces sp. strain HUAS MG91 genome sequences.</title>
        <authorList>
            <person name="Mo P."/>
        </authorList>
    </citation>
    <scope>NUCLEOTIDE SEQUENCE</scope>
    <source>
        <strain evidence="2">HUAS MG91</strain>
    </source>
</reference>
<proteinExistence type="predicted"/>
<keyword evidence="1" id="KW-0812">Transmembrane</keyword>
<dbReference type="RefSeq" id="WP_111661371.1">
    <property type="nucleotide sequence ID" value="NZ_CP159534.1"/>
</dbReference>
<keyword evidence="1" id="KW-1133">Transmembrane helix</keyword>
<name>A0AAU8J2P9_9ACTN</name>
<evidence type="ECO:0000256" key="1">
    <source>
        <dbReference type="SAM" id="Phobius"/>
    </source>
</evidence>
<dbReference type="EMBL" id="CP159534">
    <property type="protein sequence ID" value="XCJ74763.1"/>
    <property type="molecule type" value="Genomic_DNA"/>
</dbReference>
<organism evidence="2">
    <name type="scientific">Streptomyces tabacisoli</name>
    <dbReference type="NCBI Taxonomy" id="3156398"/>
    <lineage>
        <taxon>Bacteria</taxon>
        <taxon>Bacillati</taxon>
        <taxon>Actinomycetota</taxon>
        <taxon>Actinomycetes</taxon>
        <taxon>Kitasatosporales</taxon>
        <taxon>Streptomycetaceae</taxon>
        <taxon>Streptomyces</taxon>
    </lineage>
</organism>